<dbReference type="AlphaFoldDB" id="A0A7Y6K4M8"/>
<proteinExistence type="predicted"/>
<name>A0A7Y6K4M8_9BURK</name>
<evidence type="ECO:0000313" key="2">
    <source>
        <dbReference type="Proteomes" id="UP000594380"/>
    </source>
</evidence>
<dbReference type="Proteomes" id="UP000594380">
    <property type="component" value="Unassembled WGS sequence"/>
</dbReference>
<dbReference type="EMBL" id="JAALDK010000002">
    <property type="protein sequence ID" value="NUY04301.1"/>
    <property type="molecule type" value="Genomic_DNA"/>
</dbReference>
<protein>
    <submittedName>
        <fullName evidence="1">Uncharacterized protein</fullName>
    </submittedName>
</protein>
<evidence type="ECO:0000313" key="1">
    <source>
        <dbReference type="EMBL" id="NUY04301.1"/>
    </source>
</evidence>
<sequence length="122" mass="13510">MSSYYTLHIPVFDERFRSVTDRRTGLVSLAKAWRLSQPERPKLGSTSIWLGNEFPLYEVVMDDAVYRLLLRETWPGSGKFEAICVAAAGYSTDGALLAPGLDAIPNMPMALVLEIAYVTGKP</sequence>
<dbReference type="RefSeq" id="WP_176110865.1">
    <property type="nucleotide sequence ID" value="NZ_JAALDK010000002.1"/>
</dbReference>
<reference evidence="1 2" key="1">
    <citation type="submission" date="2020-02" db="EMBL/GenBank/DDBJ databases">
        <title>Paraburkholderia simonii sp. nov. and Paraburkholderia youngii sp. nov. Brazilian and Mexican Mimosa-associated rhizobia.</title>
        <authorList>
            <person name="Mavima L."/>
            <person name="Beukes C.W."/>
            <person name="Chan W.Y."/>
            <person name="Palmer M."/>
            <person name="De Meyer S.E."/>
            <person name="James E.K."/>
            <person name="Venter S.N."/>
            <person name="Steenkamp E.T."/>
        </authorList>
    </citation>
    <scope>NUCLEOTIDE SEQUENCE [LARGE SCALE GENOMIC DNA]</scope>
    <source>
        <strain evidence="1 2">JPY169</strain>
    </source>
</reference>
<dbReference type="GeneID" id="301105060"/>
<gene>
    <name evidence="1" type="ORF">G5S42_32420</name>
</gene>
<comment type="caution">
    <text evidence="1">The sequence shown here is derived from an EMBL/GenBank/DDBJ whole genome shotgun (WGS) entry which is preliminary data.</text>
</comment>
<accession>A0A7Y6K4M8</accession>
<organism evidence="1 2">
    <name type="scientific">Paraburkholderia youngii</name>
    <dbReference type="NCBI Taxonomy" id="2782701"/>
    <lineage>
        <taxon>Bacteria</taxon>
        <taxon>Pseudomonadati</taxon>
        <taxon>Pseudomonadota</taxon>
        <taxon>Betaproteobacteria</taxon>
        <taxon>Burkholderiales</taxon>
        <taxon>Burkholderiaceae</taxon>
        <taxon>Paraburkholderia</taxon>
    </lineage>
</organism>